<proteinExistence type="predicted"/>
<feature type="transmembrane region" description="Helical" evidence="1">
    <location>
        <begin position="34"/>
        <end position="52"/>
    </location>
</feature>
<dbReference type="Pfam" id="PF09997">
    <property type="entry name" value="DUF2238"/>
    <property type="match status" value="1"/>
</dbReference>
<reference evidence="2" key="1">
    <citation type="submission" date="2019-05" db="EMBL/GenBank/DDBJ databases">
        <title>Methanoculleus sp. FWC-SCC1, a methanogenic archaeon isolated from deep marine cold seep.</title>
        <authorList>
            <person name="Chen Y.-W."/>
            <person name="Chen S.-C."/>
            <person name="Teng N.-H."/>
            <person name="Lai M.-C."/>
        </authorList>
    </citation>
    <scope>NUCLEOTIDE SEQUENCE</scope>
    <source>
        <strain evidence="2">FWC-SCC1</strain>
    </source>
</reference>
<organism evidence="2 3">
    <name type="scientific">Methanoculleus frigidifontis</name>
    <dbReference type="NCBI Taxonomy" id="2584085"/>
    <lineage>
        <taxon>Archaea</taxon>
        <taxon>Methanobacteriati</taxon>
        <taxon>Methanobacteriota</taxon>
        <taxon>Stenosarchaea group</taxon>
        <taxon>Methanomicrobia</taxon>
        <taxon>Methanomicrobiales</taxon>
        <taxon>Methanomicrobiaceae</taxon>
        <taxon>Methanoculleus</taxon>
    </lineage>
</organism>
<dbReference type="RefSeq" id="WP_301662414.1">
    <property type="nucleotide sequence ID" value="NZ_VCYH01000001.1"/>
</dbReference>
<feature type="transmembrane region" description="Helical" evidence="1">
    <location>
        <begin position="94"/>
        <end position="114"/>
    </location>
</feature>
<comment type="caution">
    <text evidence="2">The sequence shown here is derived from an EMBL/GenBank/DDBJ whole genome shotgun (WGS) entry which is preliminary data.</text>
</comment>
<feature type="transmembrane region" description="Helical" evidence="1">
    <location>
        <begin position="165"/>
        <end position="186"/>
    </location>
</feature>
<evidence type="ECO:0000313" key="3">
    <source>
        <dbReference type="Proteomes" id="UP001168338"/>
    </source>
</evidence>
<gene>
    <name evidence="2" type="ORF">FGU65_00355</name>
</gene>
<keyword evidence="3" id="KW-1185">Reference proteome</keyword>
<dbReference type="Proteomes" id="UP001168338">
    <property type="component" value="Unassembled WGS sequence"/>
</dbReference>
<feature type="transmembrane region" description="Helical" evidence="1">
    <location>
        <begin position="12"/>
        <end position="28"/>
    </location>
</feature>
<feature type="transmembrane region" description="Helical" evidence="1">
    <location>
        <begin position="64"/>
        <end position="88"/>
    </location>
</feature>
<dbReference type="EMBL" id="VCYH01000001">
    <property type="protein sequence ID" value="MDN7023363.1"/>
    <property type="molecule type" value="Genomic_DNA"/>
</dbReference>
<keyword evidence="1" id="KW-0472">Membrane</keyword>
<accession>A0ABT8M610</accession>
<protein>
    <submittedName>
        <fullName evidence="2">DUF2238 domain-containing protein</fullName>
    </submittedName>
</protein>
<evidence type="ECO:0000256" key="1">
    <source>
        <dbReference type="SAM" id="Phobius"/>
    </source>
</evidence>
<feature type="transmembrane region" description="Helical" evidence="1">
    <location>
        <begin position="126"/>
        <end position="145"/>
    </location>
</feature>
<keyword evidence="1" id="KW-1133">Transmembrane helix</keyword>
<evidence type="ECO:0000313" key="2">
    <source>
        <dbReference type="EMBL" id="MDN7023363.1"/>
    </source>
</evidence>
<sequence>MLHRAASPGMYIAYFVQSLILLNVGISVSLGDLFLTLASLAAFSLTLIPSILNRNLGMRLPWQLTLLIALSIYLHVAGHVGELYLLYAPCYDKIAHLVSSVTLTIIGFAIAIFADQIYRMRLPRGAIVLFAVFFTISMGAVWEIYEFAADQIFGMTLQQGNSDTMVDLMVDGIGALVVAVLGDAYLRRVPKEAVAERFLHPAPEERDTLLPADGSEAPFHAEKN</sequence>
<keyword evidence="1" id="KW-0812">Transmembrane</keyword>
<name>A0ABT8M610_9EURY</name>
<dbReference type="InterPro" id="IPR014509">
    <property type="entry name" value="YjdF-like"/>
</dbReference>